<evidence type="ECO:0000313" key="2">
    <source>
        <dbReference type="EMBL" id="EES52969.1"/>
    </source>
</evidence>
<organism evidence="2 3">
    <name type="scientific">Leptospirillum ferrodiazotrophum</name>
    <dbReference type="NCBI Taxonomy" id="412449"/>
    <lineage>
        <taxon>Bacteria</taxon>
        <taxon>Pseudomonadati</taxon>
        <taxon>Nitrospirota</taxon>
        <taxon>Nitrospiria</taxon>
        <taxon>Nitrospirales</taxon>
        <taxon>Nitrospiraceae</taxon>
        <taxon>Leptospirillum</taxon>
    </lineage>
</organism>
<reference evidence="2 3" key="1">
    <citation type="journal article" date="2009" name="Appl. Environ. Microbiol.">
        <title>Community genomic and proteomic analyses of chemoautotrophic iron-oxidizing "Leptospirillum rubarum" (Group II) and "Leptospirillum ferrodiazotrophum" (Group III) bacteria in acid mine drainage biofilms.</title>
        <authorList>
            <person name="Goltsman D.S."/>
            <person name="Denef V.J."/>
            <person name="Singer S.W."/>
            <person name="VerBerkmoes N.C."/>
            <person name="Lefsrud M."/>
            <person name="Mueller R.S."/>
            <person name="Dick G.J."/>
            <person name="Sun C.L."/>
            <person name="Wheeler K.E."/>
            <person name="Zemla A."/>
            <person name="Baker B.J."/>
            <person name="Hauser L."/>
            <person name="Land M."/>
            <person name="Shah M.B."/>
            <person name="Thelen M.P."/>
            <person name="Hettich R.L."/>
            <person name="Banfield J.F."/>
        </authorList>
    </citation>
    <scope>NUCLEOTIDE SEQUENCE [LARGE SCALE GENOMIC DNA]</scope>
</reference>
<dbReference type="EMBL" id="GG693870">
    <property type="protein sequence ID" value="EES52969.1"/>
    <property type="molecule type" value="Genomic_DNA"/>
</dbReference>
<keyword evidence="3" id="KW-1185">Reference proteome</keyword>
<name>C6HWJ3_9BACT</name>
<evidence type="ECO:0000256" key="1">
    <source>
        <dbReference type="SAM" id="MobiDB-lite"/>
    </source>
</evidence>
<feature type="region of interest" description="Disordered" evidence="1">
    <location>
        <begin position="24"/>
        <end position="67"/>
    </location>
</feature>
<dbReference type="Proteomes" id="UP000009374">
    <property type="component" value="Unassembled WGS sequence"/>
</dbReference>
<evidence type="ECO:0000313" key="3">
    <source>
        <dbReference type="Proteomes" id="UP000009374"/>
    </source>
</evidence>
<gene>
    <name evidence="2" type="ORF">UBAL3_80630026a</name>
</gene>
<protein>
    <submittedName>
        <fullName evidence="2">Uncharacterized protein</fullName>
    </submittedName>
</protein>
<accession>C6HWJ3</accession>
<sequence>MAVFLLDATKDFVPVDPDAFRRLDPQANGASLHLKDDNPHRGSDTDPFPAFSRQDKNGVLPSLGVRF</sequence>
<feature type="compositionally biased region" description="Basic and acidic residues" evidence="1">
    <location>
        <begin position="33"/>
        <end position="44"/>
    </location>
</feature>
<proteinExistence type="predicted"/>
<dbReference type="AlphaFoldDB" id="C6HWJ3"/>